<protein>
    <recommendedName>
        <fullName evidence="4">Reverse transcriptase zinc-binding domain-containing protein</fullName>
    </recommendedName>
</protein>
<keyword evidence="3" id="KW-1185">Reference proteome</keyword>
<sequence>MTCFKFPSKTCKELNSLVADFWWEGRNKTHWVAWNKLTRPKVEGGMRIRDFTKFNKALLAKTAWRLLQSPNDLWARVLKGLYFPNGSFIEATHGHRASWCWSSILDGRDFIKDDLCWQIGNGESVRLWHDKWIPSLPSRKLNPISESSQQPNSTVATIISSEGNQWNLNRIAHLVDDHARDAIMAIPLPRAPIEDKIMWTPANNGAYLVKLGYYLASPQRKEGVPPTPQAGPSTPITSDV</sequence>
<dbReference type="AlphaFoldDB" id="A0AAE1MEF4"/>
<name>A0AAE1MEF4_9FABA</name>
<feature type="compositionally biased region" description="Polar residues" evidence="1">
    <location>
        <begin position="230"/>
        <end position="240"/>
    </location>
</feature>
<evidence type="ECO:0000256" key="1">
    <source>
        <dbReference type="SAM" id="MobiDB-lite"/>
    </source>
</evidence>
<dbReference type="PANTHER" id="PTHR33116:SF86">
    <property type="entry name" value="REVERSE TRANSCRIPTASE DOMAIN-CONTAINING PROTEIN"/>
    <property type="match status" value="1"/>
</dbReference>
<evidence type="ECO:0000313" key="3">
    <source>
        <dbReference type="Proteomes" id="UP001293593"/>
    </source>
</evidence>
<gene>
    <name evidence="2" type="ORF">QN277_005616</name>
</gene>
<feature type="region of interest" description="Disordered" evidence="1">
    <location>
        <begin position="220"/>
        <end position="240"/>
    </location>
</feature>
<organism evidence="2 3">
    <name type="scientific">Acacia crassicarpa</name>
    <name type="common">northern wattle</name>
    <dbReference type="NCBI Taxonomy" id="499986"/>
    <lineage>
        <taxon>Eukaryota</taxon>
        <taxon>Viridiplantae</taxon>
        <taxon>Streptophyta</taxon>
        <taxon>Embryophyta</taxon>
        <taxon>Tracheophyta</taxon>
        <taxon>Spermatophyta</taxon>
        <taxon>Magnoliopsida</taxon>
        <taxon>eudicotyledons</taxon>
        <taxon>Gunneridae</taxon>
        <taxon>Pentapetalae</taxon>
        <taxon>rosids</taxon>
        <taxon>fabids</taxon>
        <taxon>Fabales</taxon>
        <taxon>Fabaceae</taxon>
        <taxon>Caesalpinioideae</taxon>
        <taxon>mimosoid clade</taxon>
        <taxon>Acacieae</taxon>
        <taxon>Acacia</taxon>
    </lineage>
</organism>
<accession>A0AAE1MEF4</accession>
<evidence type="ECO:0008006" key="4">
    <source>
        <dbReference type="Google" id="ProtNLM"/>
    </source>
</evidence>
<comment type="caution">
    <text evidence="2">The sequence shown here is derived from an EMBL/GenBank/DDBJ whole genome shotgun (WGS) entry which is preliminary data.</text>
</comment>
<reference evidence="2" key="1">
    <citation type="submission" date="2023-10" db="EMBL/GenBank/DDBJ databases">
        <title>Chromosome-level genome of the transformable northern wattle, Acacia crassicarpa.</title>
        <authorList>
            <person name="Massaro I."/>
            <person name="Sinha N.R."/>
            <person name="Poethig S."/>
            <person name="Leichty A.R."/>
        </authorList>
    </citation>
    <scope>NUCLEOTIDE SEQUENCE</scope>
    <source>
        <strain evidence="2">Acra3RX</strain>
        <tissue evidence="2">Leaf</tissue>
    </source>
</reference>
<dbReference type="Proteomes" id="UP001293593">
    <property type="component" value="Unassembled WGS sequence"/>
</dbReference>
<proteinExistence type="predicted"/>
<dbReference type="EMBL" id="JAWXYG010000011">
    <property type="protein sequence ID" value="KAK4259268.1"/>
    <property type="molecule type" value="Genomic_DNA"/>
</dbReference>
<evidence type="ECO:0000313" key="2">
    <source>
        <dbReference type="EMBL" id="KAK4259268.1"/>
    </source>
</evidence>
<dbReference type="PANTHER" id="PTHR33116">
    <property type="entry name" value="REVERSE TRANSCRIPTASE ZINC-BINDING DOMAIN-CONTAINING PROTEIN-RELATED-RELATED"/>
    <property type="match status" value="1"/>
</dbReference>